<dbReference type="InterPro" id="IPR035965">
    <property type="entry name" value="PAS-like_dom_sf"/>
</dbReference>
<organism evidence="2 3">
    <name type="scientific">Hypericibacter adhaerens</name>
    <dbReference type="NCBI Taxonomy" id="2602016"/>
    <lineage>
        <taxon>Bacteria</taxon>
        <taxon>Pseudomonadati</taxon>
        <taxon>Pseudomonadota</taxon>
        <taxon>Alphaproteobacteria</taxon>
        <taxon>Rhodospirillales</taxon>
        <taxon>Dongiaceae</taxon>
        <taxon>Hypericibacter</taxon>
    </lineage>
</organism>
<dbReference type="AlphaFoldDB" id="A0A5J6MSB3"/>
<dbReference type="PROSITE" id="PS50112">
    <property type="entry name" value="PAS"/>
    <property type="match status" value="1"/>
</dbReference>
<dbReference type="Gene3D" id="3.30.450.20">
    <property type="entry name" value="PAS domain"/>
    <property type="match status" value="1"/>
</dbReference>
<protein>
    <submittedName>
        <fullName evidence="2">Chemotaxis protein</fullName>
    </submittedName>
</protein>
<dbReference type="NCBIfam" id="TIGR00229">
    <property type="entry name" value="sensory_box"/>
    <property type="match status" value="1"/>
</dbReference>
<dbReference type="OrthoDB" id="266313at2"/>
<evidence type="ECO:0000313" key="3">
    <source>
        <dbReference type="Proteomes" id="UP000325797"/>
    </source>
</evidence>
<dbReference type="InterPro" id="IPR013655">
    <property type="entry name" value="PAS_fold_3"/>
</dbReference>
<dbReference type="InterPro" id="IPR000014">
    <property type="entry name" value="PAS"/>
</dbReference>
<reference evidence="2 3" key="1">
    <citation type="submission" date="2019-08" db="EMBL/GenBank/DDBJ databases">
        <title>Hyperibacter terrae gen. nov., sp. nov. and Hyperibacter viscosus sp. nov., two new members in the family Rhodospirillaceae isolated from the rhizosphere of Hypericum perforatum.</title>
        <authorList>
            <person name="Noviana Z."/>
        </authorList>
    </citation>
    <scope>NUCLEOTIDE SEQUENCE [LARGE SCALE GENOMIC DNA]</scope>
    <source>
        <strain evidence="2 3">R5959</strain>
    </source>
</reference>
<dbReference type="KEGG" id="hadh:FRZ61_04190"/>
<evidence type="ECO:0000313" key="2">
    <source>
        <dbReference type="EMBL" id="QEX20502.1"/>
    </source>
</evidence>
<sequence length="195" mass="22243">MTVALAAAEPLVPRQSQASRKLAQAVSPTNVERRFEPHEIIVSKTDLKGRLTYVNRTFMAISDFNESELLGQPHSLIRHPDMPRCVFKLLWDTIQARKEIFAYVKNMTKTGDHYWVLAHVTPSLGASGEILGYHSSRRLPERRIVEGTIVPLYRELAAIENAEADRKRGLDRSWQRLQGLLKEKGVAYDQFVFSL</sequence>
<dbReference type="SUPFAM" id="SSF55785">
    <property type="entry name" value="PYP-like sensor domain (PAS domain)"/>
    <property type="match status" value="1"/>
</dbReference>
<feature type="domain" description="PAS" evidence="1">
    <location>
        <begin position="27"/>
        <end position="97"/>
    </location>
</feature>
<dbReference type="CDD" id="cd00130">
    <property type="entry name" value="PAS"/>
    <property type="match status" value="1"/>
</dbReference>
<dbReference type="RefSeq" id="WP_151114731.1">
    <property type="nucleotide sequence ID" value="NZ_CP042582.1"/>
</dbReference>
<dbReference type="EMBL" id="CP042582">
    <property type="protein sequence ID" value="QEX20502.1"/>
    <property type="molecule type" value="Genomic_DNA"/>
</dbReference>
<keyword evidence="3" id="KW-1185">Reference proteome</keyword>
<gene>
    <name evidence="2" type="ORF">FRZ61_04190</name>
</gene>
<name>A0A5J6MSB3_9PROT</name>
<accession>A0A5J6MSB3</accession>
<dbReference type="Proteomes" id="UP000325797">
    <property type="component" value="Chromosome"/>
</dbReference>
<proteinExistence type="predicted"/>
<dbReference type="Pfam" id="PF08447">
    <property type="entry name" value="PAS_3"/>
    <property type="match status" value="1"/>
</dbReference>
<evidence type="ECO:0000259" key="1">
    <source>
        <dbReference type="PROSITE" id="PS50112"/>
    </source>
</evidence>